<dbReference type="GO" id="GO:0005516">
    <property type="term" value="F:calmodulin binding"/>
    <property type="evidence" value="ECO:0007669"/>
    <property type="project" value="TreeGrafter"/>
</dbReference>
<keyword evidence="3" id="KW-1185">Reference proteome</keyword>
<feature type="compositionally biased region" description="Basic and acidic residues" evidence="1">
    <location>
        <begin position="44"/>
        <end position="54"/>
    </location>
</feature>
<evidence type="ECO:0000313" key="3">
    <source>
        <dbReference type="Proteomes" id="UP000299084"/>
    </source>
</evidence>
<dbReference type="EMBL" id="JWIN03000033">
    <property type="protein sequence ID" value="KAB1254785.1"/>
    <property type="molecule type" value="Genomic_DNA"/>
</dbReference>
<organism evidence="2 3">
    <name type="scientific">Camelus dromedarius</name>
    <name type="common">Dromedary</name>
    <name type="synonym">Arabian camel</name>
    <dbReference type="NCBI Taxonomy" id="9838"/>
    <lineage>
        <taxon>Eukaryota</taxon>
        <taxon>Metazoa</taxon>
        <taxon>Chordata</taxon>
        <taxon>Craniata</taxon>
        <taxon>Vertebrata</taxon>
        <taxon>Euteleostomi</taxon>
        <taxon>Mammalia</taxon>
        <taxon>Eutheria</taxon>
        <taxon>Laurasiatheria</taxon>
        <taxon>Artiodactyla</taxon>
        <taxon>Tylopoda</taxon>
        <taxon>Camelidae</taxon>
        <taxon>Camelus</taxon>
    </lineage>
</organism>
<evidence type="ECO:0000256" key="1">
    <source>
        <dbReference type="SAM" id="MobiDB-lite"/>
    </source>
</evidence>
<dbReference type="STRING" id="9838.ENSCDRP00005022639"/>
<dbReference type="Pfam" id="PF00612">
    <property type="entry name" value="IQ"/>
    <property type="match status" value="1"/>
</dbReference>
<feature type="compositionally biased region" description="Gly residues" evidence="1">
    <location>
        <begin position="151"/>
        <end position="174"/>
    </location>
</feature>
<comment type="caution">
    <text evidence="2">The sequence shown here is derived from an EMBL/GenBank/DDBJ whole genome shotgun (WGS) entry which is preliminary data.</text>
</comment>
<proteinExistence type="predicted"/>
<dbReference type="PROSITE" id="PS50096">
    <property type="entry name" value="IQ"/>
    <property type="match status" value="1"/>
</dbReference>
<protein>
    <submittedName>
        <fullName evidence="2">Neurogranin</fullName>
    </submittedName>
</protein>
<dbReference type="Proteomes" id="UP000299084">
    <property type="component" value="Unassembled WGS sequence"/>
</dbReference>
<dbReference type="InterPro" id="IPR000048">
    <property type="entry name" value="IQ_motif_EF-hand-BS"/>
</dbReference>
<dbReference type="PANTHER" id="PTHR10699">
    <property type="entry name" value="NEUROMODULIN"/>
    <property type="match status" value="1"/>
</dbReference>
<feature type="region of interest" description="Disordered" evidence="1">
    <location>
        <begin position="44"/>
        <end position="90"/>
    </location>
</feature>
<dbReference type="SMART" id="SM00015">
    <property type="entry name" value="IQ"/>
    <property type="match status" value="1"/>
</dbReference>
<dbReference type="CDD" id="cd23767">
    <property type="entry name" value="IQCD"/>
    <property type="match status" value="1"/>
</dbReference>
<feature type="region of interest" description="Disordered" evidence="1">
    <location>
        <begin position="131"/>
        <end position="174"/>
    </location>
</feature>
<sequence length="174" mass="18084">MLCPDGSVFVPGMSGSSFCLSRHTSAWQSAASASKRGLRLLSRAERSAGERTREQSGWFSAGPRAPHRPRVPTWHHTDPTPALRQPLPQPRTFNTSMDCCTESACSKPDDDILDIPLDDPGANAAAAKIQASFRGHMARKKIKSGERGRKGPGPGGPGGAGGARGGAGGGPSGD</sequence>
<dbReference type="Gene3D" id="1.20.5.190">
    <property type="match status" value="1"/>
</dbReference>
<gene>
    <name evidence="2" type="ORF">Cadr_000028791</name>
</gene>
<reference evidence="2 3" key="1">
    <citation type="journal article" date="2019" name="Mol. Ecol. Resour.">
        <title>Improving Illumina assemblies with Hi-C and long reads: an example with the North African dromedary.</title>
        <authorList>
            <person name="Elbers J.P."/>
            <person name="Rogers M.F."/>
            <person name="Perelman P.L."/>
            <person name="Proskuryakova A.A."/>
            <person name="Serdyukova N.A."/>
            <person name="Johnson W.E."/>
            <person name="Horin P."/>
            <person name="Corander J."/>
            <person name="Murphy D."/>
            <person name="Burger P.A."/>
        </authorList>
    </citation>
    <scope>NUCLEOTIDE SEQUENCE [LARGE SCALE GENOMIC DNA]</scope>
    <source>
        <strain evidence="2">Drom800</strain>
        <tissue evidence="2">Blood</tissue>
    </source>
</reference>
<evidence type="ECO:0000313" key="2">
    <source>
        <dbReference type="EMBL" id="KAB1254785.1"/>
    </source>
</evidence>
<name>A0A5N4C784_CAMDR</name>
<accession>A0A5N4C784</accession>
<dbReference type="PANTHER" id="PTHR10699:SF16">
    <property type="entry name" value="SPERM SURFACE PROTEIN SP17"/>
    <property type="match status" value="1"/>
</dbReference>
<dbReference type="AlphaFoldDB" id="A0A5N4C784"/>